<evidence type="ECO:0000313" key="3">
    <source>
        <dbReference type="Proteomes" id="UP001630127"/>
    </source>
</evidence>
<protein>
    <submittedName>
        <fullName evidence="2">Uncharacterized protein</fullName>
    </submittedName>
</protein>
<gene>
    <name evidence="2" type="ORF">ACH5RR_029123</name>
</gene>
<keyword evidence="1" id="KW-0812">Transmembrane</keyword>
<evidence type="ECO:0000313" key="2">
    <source>
        <dbReference type="EMBL" id="KAL3509722.1"/>
    </source>
</evidence>
<evidence type="ECO:0000256" key="1">
    <source>
        <dbReference type="SAM" id="Phobius"/>
    </source>
</evidence>
<dbReference type="Proteomes" id="UP001630127">
    <property type="component" value="Unassembled WGS sequence"/>
</dbReference>
<proteinExistence type="predicted"/>
<dbReference type="EMBL" id="JBJUIK010000012">
    <property type="protein sequence ID" value="KAL3509722.1"/>
    <property type="molecule type" value="Genomic_DNA"/>
</dbReference>
<organism evidence="2 3">
    <name type="scientific">Cinchona calisaya</name>
    <dbReference type="NCBI Taxonomy" id="153742"/>
    <lineage>
        <taxon>Eukaryota</taxon>
        <taxon>Viridiplantae</taxon>
        <taxon>Streptophyta</taxon>
        <taxon>Embryophyta</taxon>
        <taxon>Tracheophyta</taxon>
        <taxon>Spermatophyta</taxon>
        <taxon>Magnoliopsida</taxon>
        <taxon>eudicotyledons</taxon>
        <taxon>Gunneridae</taxon>
        <taxon>Pentapetalae</taxon>
        <taxon>asterids</taxon>
        <taxon>lamiids</taxon>
        <taxon>Gentianales</taxon>
        <taxon>Rubiaceae</taxon>
        <taxon>Cinchonoideae</taxon>
        <taxon>Cinchoneae</taxon>
        <taxon>Cinchona</taxon>
    </lineage>
</organism>
<accession>A0ABD2YU12</accession>
<dbReference type="AlphaFoldDB" id="A0ABD2YU12"/>
<keyword evidence="1" id="KW-0472">Membrane</keyword>
<keyword evidence="3" id="KW-1185">Reference proteome</keyword>
<comment type="caution">
    <text evidence="2">The sequence shown here is derived from an EMBL/GenBank/DDBJ whole genome shotgun (WGS) entry which is preliminary data.</text>
</comment>
<sequence>MTKDTSTQSSNDFPVNLQSKPPIIAAICSSVLMQPEGDQSEANTSNLATSSALRKQEQAAEMQQCLTSSLGCQNLEAAPYPSLVISTRRKSIAVALDLKVDVAATCDPSMGNFTTRTHALDAATAQKILVDVSSIDKVIVNIAVIPDCAFTWLLFYLAPTVMR</sequence>
<feature type="transmembrane region" description="Helical" evidence="1">
    <location>
        <begin position="138"/>
        <end position="158"/>
    </location>
</feature>
<reference evidence="2 3" key="1">
    <citation type="submission" date="2024-11" db="EMBL/GenBank/DDBJ databases">
        <title>A near-complete genome assembly of Cinchona calisaya.</title>
        <authorList>
            <person name="Lian D.C."/>
            <person name="Zhao X.W."/>
            <person name="Wei L."/>
        </authorList>
    </citation>
    <scope>NUCLEOTIDE SEQUENCE [LARGE SCALE GENOMIC DNA]</scope>
    <source>
        <tissue evidence="2">Nenye</tissue>
    </source>
</reference>
<keyword evidence="1" id="KW-1133">Transmembrane helix</keyword>
<name>A0ABD2YU12_9GENT</name>